<evidence type="ECO:0000259" key="1">
    <source>
        <dbReference type="Pfam" id="PF00117"/>
    </source>
</evidence>
<dbReference type="CDD" id="cd01741">
    <property type="entry name" value="GATase1_1"/>
    <property type="match status" value="1"/>
</dbReference>
<evidence type="ECO:0000313" key="3">
    <source>
        <dbReference type="Proteomes" id="UP001139158"/>
    </source>
</evidence>
<dbReference type="GO" id="GO:0005829">
    <property type="term" value="C:cytosol"/>
    <property type="evidence" value="ECO:0007669"/>
    <property type="project" value="TreeGrafter"/>
</dbReference>
<reference evidence="2" key="1">
    <citation type="submission" date="2021-10" db="EMBL/GenBank/DDBJ databases">
        <title>Novel species in genus Arthrobacter.</title>
        <authorList>
            <person name="Liu Y."/>
        </authorList>
    </citation>
    <scope>NUCLEOTIDE SEQUENCE</scope>
    <source>
        <strain evidence="2">Zg-Y453</strain>
    </source>
</reference>
<dbReference type="NCBIfam" id="NF005743">
    <property type="entry name" value="PRK07567.1"/>
    <property type="match status" value="1"/>
</dbReference>
<dbReference type="RefSeq" id="WP_227895516.1">
    <property type="nucleotide sequence ID" value="NZ_CP099466.1"/>
</dbReference>
<accession>A0A9X1ME00</accession>
<name>A0A9X1ME00_9MICC</name>
<dbReference type="Proteomes" id="UP001139158">
    <property type="component" value="Unassembled WGS sequence"/>
</dbReference>
<dbReference type="PANTHER" id="PTHR42695">
    <property type="entry name" value="GLUTAMINE AMIDOTRANSFERASE YLR126C-RELATED"/>
    <property type="match status" value="1"/>
</dbReference>
<dbReference type="EMBL" id="JAJFZV010000006">
    <property type="protein sequence ID" value="MCC3297632.1"/>
    <property type="molecule type" value="Genomic_DNA"/>
</dbReference>
<dbReference type="Gene3D" id="3.40.50.880">
    <property type="match status" value="1"/>
</dbReference>
<proteinExistence type="predicted"/>
<dbReference type="InterPro" id="IPR017926">
    <property type="entry name" value="GATASE"/>
</dbReference>
<dbReference type="InterPro" id="IPR044992">
    <property type="entry name" value="ChyE-like"/>
</dbReference>
<keyword evidence="2" id="KW-0315">Glutamine amidotransferase</keyword>
<dbReference type="AlphaFoldDB" id="A0A9X1ME00"/>
<comment type="caution">
    <text evidence="2">The sequence shown here is derived from an EMBL/GenBank/DDBJ whole genome shotgun (WGS) entry which is preliminary data.</text>
</comment>
<dbReference type="Pfam" id="PF00117">
    <property type="entry name" value="GATase"/>
    <property type="match status" value="1"/>
</dbReference>
<keyword evidence="3" id="KW-1185">Reference proteome</keyword>
<feature type="domain" description="Glutamine amidotransferase" evidence="1">
    <location>
        <begin position="44"/>
        <end position="193"/>
    </location>
</feature>
<evidence type="ECO:0000313" key="2">
    <source>
        <dbReference type="EMBL" id="MCC3297632.1"/>
    </source>
</evidence>
<sequence>MKPFLLLASRAEDDAAEEEYESYLRFGGLLPAELHRVRLEAAPLPDIDLDRYSGIIIGGSPFNSSDPEESKTPLQHRVEKELSALLDRVVAQDFPFLGACYGVGTLGRHQGAVVDRQFGEAIGAVPVTLTADGRADPLLAGLPEKFDAFVGHKEAVSKLPAHAVNLAGSPTCPVQMFRVRTNLYATQFHPELDLAGLLTRISVYRNAGYFPPEEAEAVMDSVRPAKVDAPGTILRNFTARYAR</sequence>
<dbReference type="SUPFAM" id="SSF52317">
    <property type="entry name" value="Class I glutamine amidotransferase-like"/>
    <property type="match status" value="1"/>
</dbReference>
<organism evidence="2 3">
    <name type="scientific">Arthrobacter caoxuetaonis</name>
    <dbReference type="NCBI Taxonomy" id="2886935"/>
    <lineage>
        <taxon>Bacteria</taxon>
        <taxon>Bacillati</taxon>
        <taxon>Actinomycetota</taxon>
        <taxon>Actinomycetes</taxon>
        <taxon>Micrococcales</taxon>
        <taxon>Micrococcaceae</taxon>
        <taxon>Arthrobacter</taxon>
    </lineage>
</organism>
<dbReference type="PANTHER" id="PTHR42695:SF5">
    <property type="entry name" value="GLUTAMINE AMIDOTRANSFERASE YLR126C-RELATED"/>
    <property type="match status" value="1"/>
</dbReference>
<dbReference type="PROSITE" id="PS51273">
    <property type="entry name" value="GATASE_TYPE_1"/>
    <property type="match status" value="1"/>
</dbReference>
<dbReference type="InterPro" id="IPR029062">
    <property type="entry name" value="Class_I_gatase-like"/>
</dbReference>
<protein>
    <submittedName>
        <fullName evidence="2">Glutamine amidotransferase</fullName>
    </submittedName>
</protein>
<gene>
    <name evidence="2" type="ORF">LJ757_07410</name>
</gene>